<gene>
    <name evidence="1" type="ORF">CMUST_04050</name>
</gene>
<dbReference type="PATRIC" id="fig|571915.4.peg.865"/>
<dbReference type="EMBL" id="CP011542">
    <property type="protein sequence ID" value="AKK05154.1"/>
    <property type="molecule type" value="Genomic_DNA"/>
</dbReference>
<evidence type="ECO:0000313" key="2">
    <source>
        <dbReference type="Proteomes" id="UP000035199"/>
    </source>
</evidence>
<organism evidence="1 2">
    <name type="scientific">Corynebacterium mustelae</name>
    <dbReference type="NCBI Taxonomy" id="571915"/>
    <lineage>
        <taxon>Bacteria</taxon>
        <taxon>Bacillati</taxon>
        <taxon>Actinomycetota</taxon>
        <taxon>Actinomycetes</taxon>
        <taxon>Mycobacteriales</taxon>
        <taxon>Corynebacteriaceae</taxon>
        <taxon>Corynebacterium</taxon>
    </lineage>
</organism>
<protein>
    <recommendedName>
        <fullName evidence="3">Bacteriocin biosynthesis cyclodehydratase domain</fullName>
    </recommendedName>
</protein>
<accession>A0A0G3GVJ8</accession>
<dbReference type="Proteomes" id="UP000035199">
    <property type="component" value="Chromosome"/>
</dbReference>
<dbReference type="Gene3D" id="3.40.50.720">
    <property type="entry name" value="NAD(P)-binding Rossmann-like Domain"/>
    <property type="match status" value="1"/>
</dbReference>
<sequence>MLGEERNHFSLTARLASVPPLTETTTTTSQAEEQAATQTEVMLSPAAHILTRDSTALQFGLDATTAGIFQARAPIIRLLSPILSACIRPTSLTILRRRIAMTGLGYPQSDQLIDDLLNHGVLIPARQITLAVLGTSPLAHTVSKVLTELGITVRRPRQGDSDSKFISQLSWDIPVVTAGKLGSKRRIAQQLARWPDVIPVSMVDATGVIGPVRVDGVGPCLQCAELYRASVDPLWRSMTTQMPLNPRRNPVVEYTVAARLGALLQPRYPAPGVVNKHLEPGTVIEVSPFKEVESEFIIASHPICPACWSAA</sequence>
<name>A0A0G3GVJ8_9CORY</name>
<keyword evidence="2" id="KW-1185">Reference proteome</keyword>
<reference evidence="1 2" key="1">
    <citation type="journal article" date="2015" name="Genome Announc.">
        <title>Complete Genome Sequence of the Type Strain Corynebacterium mustelae DSM 45274, Isolated from Various Tissues of a Male Ferret with Lethal Sepsis.</title>
        <authorList>
            <person name="Ruckert C."/>
            <person name="Eimer J."/>
            <person name="Winkler A."/>
            <person name="Tauch A."/>
        </authorList>
    </citation>
    <scope>NUCLEOTIDE SEQUENCE [LARGE SCALE GENOMIC DNA]</scope>
    <source>
        <strain evidence="1 2">DSM 45274</strain>
    </source>
</reference>
<evidence type="ECO:0008006" key="3">
    <source>
        <dbReference type="Google" id="ProtNLM"/>
    </source>
</evidence>
<proteinExistence type="predicted"/>
<evidence type="ECO:0000313" key="1">
    <source>
        <dbReference type="EMBL" id="AKK05154.1"/>
    </source>
</evidence>
<dbReference type="KEGG" id="cmv:CMUST_04050"/>
<reference evidence="2" key="2">
    <citation type="submission" date="2015-05" db="EMBL/GenBank/DDBJ databases">
        <title>Complete genome sequence of Corynebacterium mustelae DSM 45274, isolated from various tissues of a male ferret with lethal sepsis.</title>
        <authorList>
            <person name="Ruckert C."/>
            <person name="Albersmeier A."/>
            <person name="Winkler A."/>
            <person name="Tauch A."/>
        </authorList>
    </citation>
    <scope>NUCLEOTIDE SEQUENCE [LARGE SCALE GENOMIC DNA]</scope>
    <source>
        <strain evidence="2">DSM 45274</strain>
    </source>
</reference>
<dbReference type="AlphaFoldDB" id="A0A0G3GVJ8"/>